<dbReference type="AlphaFoldDB" id="A0A5J5GBC2"/>
<organism evidence="2 3">
    <name type="scientific">Histidinibacterium aquaticum</name>
    <dbReference type="NCBI Taxonomy" id="2613962"/>
    <lineage>
        <taxon>Bacteria</taxon>
        <taxon>Pseudomonadati</taxon>
        <taxon>Pseudomonadota</taxon>
        <taxon>Alphaproteobacteria</taxon>
        <taxon>Rhodobacterales</taxon>
        <taxon>Paracoccaceae</taxon>
        <taxon>Histidinibacterium</taxon>
    </lineage>
</organism>
<dbReference type="Proteomes" id="UP000326554">
    <property type="component" value="Unassembled WGS sequence"/>
</dbReference>
<protein>
    <submittedName>
        <fullName evidence="2">Cupin domain-containing protein</fullName>
    </submittedName>
</protein>
<accession>A0A5J5GBC2</accession>
<reference evidence="2 3" key="1">
    <citation type="submission" date="2019-09" db="EMBL/GenBank/DDBJ databases">
        <authorList>
            <person name="Park J.-S."/>
            <person name="Choi H.-J."/>
        </authorList>
    </citation>
    <scope>NUCLEOTIDE SEQUENCE [LARGE SCALE GENOMIC DNA]</scope>
    <source>
        <strain evidence="2 3">176SS1-4</strain>
    </source>
</reference>
<proteinExistence type="predicted"/>
<comment type="caution">
    <text evidence="2">The sequence shown here is derived from an EMBL/GenBank/DDBJ whole genome shotgun (WGS) entry which is preliminary data.</text>
</comment>
<dbReference type="RefSeq" id="WP_150446746.1">
    <property type="nucleotide sequence ID" value="NZ_VYQE01000007.1"/>
</dbReference>
<dbReference type="Gene3D" id="2.60.120.10">
    <property type="entry name" value="Jelly Rolls"/>
    <property type="match status" value="1"/>
</dbReference>
<dbReference type="InterPro" id="IPR011051">
    <property type="entry name" value="RmlC_Cupin_sf"/>
</dbReference>
<name>A0A5J5GBC2_9RHOB</name>
<evidence type="ECO:0000313" key="3">
    <source>
        <dbReference type="Proteomes" id="UP000326554"/>
    </source>
</evidence>
<dbReference type="SUPFAM" id="SSF51182">
    <property type="entry name" value="RmlC-like cupins"/>
    <property type="match status" value="1"/>
</dbReference>
<evidence type="ECO:0000313" key="2">
    <source>
        <dbReference type="EMBL" id="KAA9005240.1"/>
    </source>
</evidence>
<dbReference type="InterPro" id="IPR013096">
    <property type="entry name" value="Cupin_2"/>
</dbReference>
<feature type="domain" description="Cupin type-2" evidence="1">
    <location>
        <begin position="47"/>
        <end position="110"/>
    </location>
</feature>
<sequence>MSPDPVHIPENSPDVQRWDDQRHGKVSYRLLVDADYGPTSGLVQGLCYFEEGDREALHHHDVHETVHVVSGGGVAEFENNRIPLHPGDTLYVPPGIPHAWTAMEEKMTLLFTFGADRLSEVAYHFEEEDAA</sequence>
<dbReference type="EMBL" id="VYQE01000007">
    <property type="protein sequence ID" value="KAA9005240.1"/>
    <property type="molecule type" value="Genomic_DNA"/>
</dbReference>
<keyword evidence="3" id="KW-1185">Reference proteome</keyword>
<evidence type="ECO:0000259" key="1">
    <source>
        <dbReference type="Pfam" id="PF07883"/>
    </source>
</evidence>
<dbReference type="InterPro" id="IPR014710">
    <property type="entry name" value="RmlC-like_jellyroll"/>
</dbReference>
<dbReference type="Pfam" id="PF07883">
    <property type="entry name" value="Cupin_2"/>
    <property type="match status" value="1"/>
</dbReference>
<gene>
    <name evidence="2" type="ORF">F3S47_18220</name>
</gene>